<accession>A0ABT7HID3</accession>
<dbReference type="SUPFAM" id="SSF55008">
    <property type="entry name" value="HMA, heavy metal-associated domain"/>
    <property type="match status" value="1"/>
</dbReference>
<dbReference type="InterPro" id="IPR036163">
    <property type="entry name" value="HMA_dom_sf"/>
</dbReference>
<name>A0ABT7HID3_9FUSO</name>
<dbReference type="PROSITE" id="PS01047">
    <property type="entry name" value="HMA_1"/>
    <property type="match status" value="1"/>
</dbReference>
<sequence length="70" mass="7738">MKKTLFLSGMTCNDCADKISKYLFSLPEIEDVIVDLDTNQIEIELNSAISTDVLKSVIKSAGPFTLIDIK</sequence>
<reference evidence="3 4" key="1">
    <citation type="submission" date="2023-06" db="EMBL/GenBank/DDBJ databases">
        <title>Antibody response to the Sneathia vaginalis cytopathogenic toxin A during pregnancy.</title>
        <authorList>
            <person name="Mccoy Z.T."/>
            <person name="Serrano M.G."/>
            <person name="Spaine K."/>
            <person name="Edwards D.J."/>
            <person name="Buck G.A."/>
            <person name="Jefferson K."/>
        </authorList>
    </citation>
    <scope>NUCLEOTIDE SEQUENCE [LARGE SCALE GENOMIC DNA]</scope>
    <source>
        <strain evidence="3 4">CCUG 42621</strain>
    </source>
</reference>
<dbReference type="Gene3D" id="3.30.70.100">
    <property type="match status" value="1"/>
</dbReference>
<dbReference type="PROSITE" id="PS50846">
    <property type="entry name" value="HMA_2"/>
    <property type="match status" value="1"/>
</dbReference>
<protein>
    <submittedName>
        <fullName evidence="3">Heavy metal-associated domain-containing protein</fullName>
    </submittedName>
</protein>
<dbReference type="Pfam" id="PF00403">
    <property type="entry name" value="HMA"/>
    <property type="match status" value="1"/>
</dbReference>
<evidence type="ECO:0000256" key="1">
    <source>
        <dbReference type="ARBA" id="ARBA00022723"/>
    </source>
</evidence>
<proteinExistence type="predicted"/>
<organism evidence="3 4">
    <name type="scientific">Sneathia sanguinegens</name>
    <dbReference type="NCBI Taxonomy" id="40543"/>
    <lineage>
        <taxon>Bacteria</taxon>
        <taxon>Fusobacteriati</taxon>
        <taxon>Fusobacteriota</taxon>
        <taxon>Fusobacteriia</taxon>
        <taxon>Fusobacteriales</taxon>
        <taxon>Leptotrichiaceae</taxon>
        <taxon>Sneathia</taxon>
    </lineage>
</organism>
<dbReference type="InterPro" id="IPR017969">
    <property type="entry name" value="Heavy-metal-associated_CS"/>
</dbReference>
<dbReference type="RefSeq" id="WP_066729430.1">
    <property type="nucleotide sequence ID" value="NZ_CAMPUK010000014.1"/>
</dbReference>
<keyword evidence="1" id="KW-0479">Metal-binding</keyword>
<feature type="domain" description="HMA" evidence="2">
    <location>
        <begin position="1"/>
        <end position="66"/>
    </location>
</feature>
<dbReference type="InterPro" id="IPR006121">
    <property type="entry name" value="HMA_dom"/>
</dbReference>
<comment type="caution">
    <text evidence="3">The sequence shown here is derived from an EMBL/GenBank/DDBJ whole genome shotgun (WGS) entry which is preliminary data.</text>
</comment>
<dbReference type="EMBL" id="JASSPP010000001">
    <property type="protein sequence ID" value="MDK9579932.1"/>
    <property type="molecule type" value="Genomic_DNA"/>
</dbReference>
<keyword evidence="4" id="KW-1185">Reference proteome</keyword>
<evidence type="ECO:0000313" key="4">
    <source>
        <dbReference type="Proteomes" id="UP001225134"/>
    </source>
</evidence>
<gene>
    <name evidence="3" type="ORF">QQA45_00080</name>
</gene>
<dbReference type="CDD" id="cd00371">
    <property type="entry name" value="HMA"/>
    <property type="match status" value="1"/>
</dbReference>
<evidence type="ECO:0000259" key="2">
    <source>
        <dbReference type="PROSITE" id="PS50846"/>
    </source>
</evidence>
<evidence type="ECO:0000313" key="3">
    <source>
        <dbReference type="EMBL" id="MDK9579932.1"/>
    </source>
</evidence>
<dbReference type="Proteomes" id="UP001225134">
    <property type="component" value="Unassembled WGS sequence"/>
</dbReference>